<dbReference type="KEGG" id="spsw:Sps_05465"/>
<dbReference type="EMBL" id="CP014782">
    <property type="protein sequence ID" value="AQS40529.1"/>
    <property type="molecule type" value="Genomic_DNA"/>
</dbReference>
<keyword evidence="3" id="KW-1185">Reference proteome</keyword>
<evidence type="ECO:0008006" key="4">
    <source>
        <dbReference type="Google" id="ProtNLM"/>
    </source>
</evidence>
<evidence type="ECO:0000313" key="3">
    <source>
        <dbReference type="Proteomes" id="UP000189545"/>
    </source>
</evidence>
<feature type="signal peptide" evidence="1">
    <location>
        <begin position="1"/>
        <end position="25"/>
    </location>
</feature>
<dbReference type="Proteomes" id="UP000189545">
    <property type="component" value="Chromosome"/>
</dbReference>
<dbReference type="RefSeq" id="WP_077755308.1">
    <property type="nucleotide sequence ID" value="NZ_CP014782.1"/>
</dbReference>
<dbReference type="AlphaFoldDB" id="A0A1S6HYF8"/>
<evidence type="ECO:0000313" key="2">
    <source>
        <dbReference type="EMBL" id="AQS40529.1"/>
    </source>
</evidence>
<gene>
    <name evidence="2" type="ORF">Sps_05465</name>
</gene>
<name>A0A1S6HYF8_9GAMM</name>
<sequence>MTIRPTALASIFALSLSGCIINVNGASMEPLEHSQQMLQIDASELNAMVANTGAGSLEIIGVDGITDITLEADIYTYEEMEPDLSLTQKGDTAYLIAEFGPRFGSGNSPYIDLVIKVPANMKLDIDDGSGSIKLSGIDANIKLEDGSGSIEIQGGRNLNIQDGSGSIILSNVQGDIELDDGSGSIDISKVNGDVSITDGSGGMSVTDIQGKVTIEDGSGGIEVVNAKGLTILEAGSGDLSFDKIDGQVSMH</sequence>
<dbReference type="STRING" id="225848.Sps_05465"/>
<feature type="chain" id="PRO_5012436064" description="Lipoprotein" evidence="1">
    <location>
        <begin position="26"/>
        <end position="251"/>
    </location>
</feature>
<evidence type="ECO:0000256" key="1">
    <source>
        <dbReference type="SAM" id="SignalP"/>
    </source>
</evidence>
<proteinExistence type="predicted"/>
<keyword evidence="1" id="KW-0732">Signal</keyword>
<dbReference type="OrthoDB" id="6195678at2"/>
<dbReference type="PROSITE" id="PS51257">
    <property type="entry name" value="PROKAR_LIPOPROTEIN"/>
    <property type="match status" value="1"/>
</dbReference>
<accession>A0A1S6HYF8</accession>
<organism evidence="2 3">
    <name type="scientific">Shewanella psychrophila</name>
    <dbReference type="NCBI Taxonomy" id="225848"/>
    <lineage>
        <taxon>Bacteria</taxon>
        <taxon>Pseudomonadati</taxon>
        <taxon>Pseudomonadota</taxon>
        <taxon>Gammaproteobacteria</taxon>
        <taxon>Alteromonadales</taxon>
        <taxon>Shewanellaceae</taxon>
        <taxon>Shewanella</taxon>
    </lineage>
</organism>
<reference evidence="2 3" key="1">
    <citation type="submission" date="2016-03" db="EMBL/GenBank/DDBJ databases">
        <title>Complete genome sequence of Shewanella psychrophila WP2, a deep sea bacterium isolated from west Pacific sediment.</title>
        <authorList>
            <person name="Xu G."/>
            <person name="Jian H."/>
        </authorList>
    </citation>
    <scope>NUCLEOTIDE SEQUENCE [LARGE SCALE GENOMIC DNA]</scope>
    <source>
        <strain evidence="2 3">WP2</strain>
    </source>
</reference>
<protein>
    <recommendedName>
        <fullName evidence="4">Lipoprotein</fullName>
    </recommendedName>
</protein>